<feature type="signal peptide" evidence="1">
    <location>
        <begin position="1"/>
        <end position="22"/>
    </location>
</feature>
<evidence type="ECO:0000313" key="3">
    <source>
        <dbReference type="EMBL" id="CAD8255544.1"/>
    </source>
</evidence>
<reference evidence="3" key="1">
    <citation type="submission" date="2021-01" db="EMBL/GenBank/DDBJ databases">
        <authorList>
            <person name="Corre E."/>
            <person name="Pelletier E."/>
            <person name="Niang G."/>
            <person name="Scheremetjew M."/>
            <person name="Finn R."/>
            <person name="Kale V."/>
            <person name="Holt S."/>
            <person name="Cochrane G."/>
            <person name="Meng A."/>
            <person name="Brown T."/>
            <person name="Cohen L."/>
        </authorList>
    </citation>
    <scope>NUCLEOTIDE SEQUENCE</scope>
    <source>
        <strain evidence="3">CCMP2078</strain>
    </source>
</reference>
<dbReference type="AlphaFoldDB" id="A0A7R9U5M7"/>
<gene>
    <name evidence="3" type="ORF">PPYR1160_LOCUS5036</name>
</gene>
<dbReference type="EMBL" id="HBEA01006548">
    <property type="protein sequence ID" value="CAD8255544.1"/>
    <property type="molecule type" value="Transcribed_RNA"/>
</dbReference>
<feature type="domain" description="Metallo-beta-lactamase" evidence="2">
    <location>
        <begin position="140"/>
        <end position="317"/>
    </location>
</feature>
<sequence>MMAAMRTLSLAVLALCAPRSTGFRALSMTLSRKAAHPGNVDGNFFVDHTCIDCDTCRWMAPKTFGRVSSGGQSVVYSQPATEEETTKALQAMVTCPTGSIRTRKPEKMVKTVRDSFPLAVDSKRIPQVFHLGYASEKSFGAVAYLVTSKTPEGEPFNILMDSPRFSSHLAKALDAVGGVQYMVLSHKDDVGDMNRWKERFPDMQRIMHKVDVRTEHQWPYIDMTGVERQLEGSGPWEVADGVKIVYTPGHSQGSVSLIVDGEHTGGDGVAFTGDHLALSARLGRLDGFARFSDDTDQQADSMAKLADEDILWILPGHGRRHSFDSALEREEGLRAAAEAYRRDPTGQKAPGPLFAVV</sequence>
<dbReference type="Gene3D" id="3.60.15.10">
    <property type="entry name" value="Ribonuclease Z/Hydroxyacylglutathione hydrolase-like"/>
    <property type="match status" value="1"/>
</dbReference>
<evidence type="ECO:0000259" key="2">
    <source>
        <dbReference type="SMART" id="SM00849"/>
    </source>
</evidence>
<organism evidence="3">
    <name type="scientific">Pinguiococcus pyrenoidosus</name>
    <dbReference type="NCBI Taxonomy" id="172671"/>
    <lineage>
        <taxon>Eukaryota</taxon>
        <taxon>Sar</taxon>
        <taxon>Stramenopiles</taxon>
        <taxon>Ochrophyta</taxon>
        <taxon>Pinguiophyceae</taxon>
        <taxon>Pinguiochrysidales</taxon>
        <taxon>Pinguiochrysidaceae</taxon>
        <taxon>Pinguiococcus</taxon>
    </lineage>
</organism>
<name>A0A7R9U5M7_9STRA</name>
<proteinExistence type="predicted"/>
<keyword evidence="1" id="KW-0732">Signal</keyword>
<dbReference type="SUPFAM" id="SSF56281">
    <property type="entry name" value="Metallo-hydrolase/oxidoreductase"/>
    <property type="match status" value="1"/>
</dbReference>
<dbReference type="PANTHER" id="PTHR42773:SF1">
    <property type="entry name" value="METALLO-BETA-LACTAMASE FAMILY PROTEIN"/>
    <property type="match status" value="1"/>
</dbReference>
<accession>A0A7R9U5M7</accession>
<protein>
    <recommendedName>
        <fullName evidence="2">Metallo-beta-lactamase domain-containing protein</fullName>
    </recommendedName>
</protein>
<dbReference type="Pfam" id="PF13370">
    <property type="entry name" value="Fer4_13"/>
    <property type="match status" value="1"/>
</dbReference>
<dbReference type="PANTHER" id="PTHR42773">
    <property type="entry name" value="METALLO-BETA-LACTAMASE-RELATED"/>
    <property type="match status" value="1"/>
</dbReference>
<dbReference type="InterPro" id="IPR036866">
    <property type="entry name" value="RibonucZ/Hydroxyglut_hydro"/>
</dbReference>
<evidence type="ECO:0000256" key="1">
    <source>
        <dbReference type="SAM" id="SignalP"/>
    </source>
</evidence>
<dbReference type="InterPro" id="IPR001279">
    <property type="entry name" value="Metallo-B-lactamas"/>
</dbReference>
<dbReference type="SUPFAM" id="SSF54862">
    <property type="entry name" value="4Fe-4S ferredoxins"/>
    <property type="match status" value="1"/>
</dbReference>
<dbReference type="SMART" id="SM00849">
    <property type="entry name" value="Lactamase_B"/>
    <property type="match status" value="1"/>
</dbReference>
<feature type="chain" id="PRO_5030739311" description="Metallo-beta-lactamase domain-containing protein" evidence="1">
    <location>
        <begin position="23"/>
        <end position="357"/>
    </location>
</feature>
<dbReference type="Gene3D" id="3.30.70.20">
    <property type="match status" value="1"/>
</dbReference>
<dbReference type="CDD" id="cd07727">
    <property type="entry name" value="YmaE-like_MBL-fold"/>
    <property type="match status" value="1"/>
</dbReference>